<evidence type="ECO:0000259" key="5">
    <source>
        <dbReference type="PROSITE" id="PS50175"/>
    </source>
</evidence>
<evidence type="ECO:0000313" key="7">
    <source>
        <dbReference type="EMBL" id="ESQ51075.1"/>
    </source>
</evidence>
<dbReference type="GO" id="GO:0004190">
    <property type="term" value="F:aspartic-type endopeptidase activity"/>
    <property type="evidence" value="ECO:0007669"/>
    <property type="project" value="InterPro"/>
</dbReference>
<dbReference type="EMBL" id="KI517392">
    <property type="protein sequence ID" value="ESQ51075.1"/>
    <property type="molecule type" value="Genomic_DNA"/>
</dbReference>
<dbReference type="GO" id="GO:0003676">
    <property type="term" value="F:nucleic acid binding"/>
    <property type="evidence" value="ECO:0007669"/>
    <property type="project" value="InterPro"/>
</dbReference>
<dbReference type="InterPro" id="IPR043128">
    <property type="entry name" value="Rev_trsase/Diguanyl_cyclase"/>
</dbReference>
<keyword evidence="2" id="KW-0862">Zinc</keyword>
<dbReference type="OMA" id="KCKAKRF"/>
<feature type="domain" description="Peptidase A2" evidence="5">
    <location>
        <begin position="670"/>
        <end position="693"/>
    </location>
</feature>
<evidence type="ECO:0000313" key="8">
    <source>
        <dbReference type="Proteomes" id="UP000030689"/>
    </source>
</evidence>
<feature type="region of interest" description="Disordered" evidence="3">
    <location>
        <begin position="244"/>
        <end position="326"/>
    </location>
</feature>
<gene>
    <name evidence="7" type="ORF">EUTSA_v10023188mg</name>
</gene>
<feature type="domain" description="CCHC-type" evidence="4">
    <location>
        <begin position="577"/>
        <end position="593"/>
    </location>
</feature>
<dbReference type="GO" id="GO:0006508">
    <property type="term" value="P:proteolysis"/>
    <property type="evidence" value="ECO:0007669"/>
    <property type="project" value="InterPro"/>
</dbReference>
<evidence type="ECO:0000256" key="1">
    <source>
        <dbReference type="ARBA" id="ARBA00022801"/>
    </source>
</evidence>
<evidence type="ECO:0000259" key="6">
    <source>
        <dbReference type="PROSITE" id="PS50878"/>
    </source>
</evidence>
<dbReference type="Gramene" id="ESQ51075">
    <property type="protein sequence ID" value="ESQ51075"/>
    <property type="gene ID" value="EUTSA_v10023188mg"/>
</dbReference>
<accession>V4LKM6</accession>
<dbReference type="PANTHER" id="PTHR48435">
    <property type="entry name" value="POLYPROTEIN"/>
    <property type="match status" value="1"/>
</dbReference>
<dbReference type="InterPro" id="IPR036875">
    <property type="entry name" value="Znf_CCHC_sf"/>
</dbReference>
<name>V4LKM6_EUTSA</name>
<evidence type="ECO:0000256" key="3">
    <source>
        <dbReference type="SAM" id="MobiDB-lite"/>
    </source>
</evidence>
<dbReference type="InterPro" id="IPR001995">
    <property type="entry name" value="Peptidase_A2_cat"/>
</dbReference>
<organism evidence="7 8">
    <name type="scientific">Eutrema salsugineum</name>
    <name type="common">Saltwater cress</name>
    <name type="synonym">Sisymbrium salsugineum</name>
    <dbReference type="NCBI Taxonomy" id="72664"/>
    <lineage>
        <taxon>Eukaryota</taxon>
        <taxon>Viridiplantae</taxon>
        <taxon>Streptophyta</taxon>
        <taxon>Embryophyta</taxon>
        <taxon>Tracheophyta</taxon>
        <taxon>Spermatophyta</taxon>
        <taxon>Magnoliopsida</taxon>
        <taxon>eudicotyledons</taxon>
        <taxon>Gunneridae</taxon>
        <taxon>Pentapetalae</taxon>
        <taxon>rosids</taxon>
        <taxon>malvids</taxon>
        <taxon>Brassicales</taxon>
        <taxon>Brassicaceae</taxon>
        <taxon>Eutremeae</taxon>
        <taxon>Eutrema</taxon>
    </lineage>
</organism>
<dbReference type="Gene3D" id="3.10.10.10">
    <property type="entry name" value="HIV Type 1 Reverse Transcriptase, subunit A, domain 1"/>
    <property type="match status" value="1"/>
</dbReference>
<dbReference type="GO" id="GO:0008270">
    <property type="term" value="F:zinc ion binding"/>
    <property type="evidence" value="ECO:0007669"/>
    <property type="project" value="UniProtKB-KW"/>
</dbReference>
<evidence type="ECO:0000259" key="4">
    <source>
        <dbReference type="PROSITE" id="PS50158"/>
    </source>
</evidence>
<proteinExistence type="predicted"/>
<dbReference type="CDD" id="cd00303">
    <property type="entry name" value="retropepsin_like"/>
    <property type="match status" value="1"/>
</dbReference>
<dbReference type="Pfam" id="PF00098">
    <property type="entry name" value="zf-CCHC"/>
    <property type="match status" value="1"/>
</dbReference>
<keyword evidence="1" id="KW-0378">Hydrolase</keyword>
<dbReference type="Gene3D" id="3.30.70.270">
    <property type="match status" value="1"/>
</dbReference>
<dbReference type="InterPro" id="IPR053098">
    <property type="entry name" value="Petuviruses_polyprotein"/>
</dbReference>
<feature type="region of interest" description="Disordered" evidence="3">
    <location>
        <begin position="191"/>
        <end position="223"/>
    </location>
</feature>
<dbReference type="Pfam" id="PF00078">
    <property type="entry name" value="RVT_1"/>
    <property type="match status" value="1"/>
</dbReference>
<dbReference type="Proteomes" id="UP000030689">
    <property type="component" value="Unassembled WGS sequence"/>
</dbReference>
<dbReference type="CDD" id="cd01647">
    <property type="entry name" value="RT_LTR"/>
    <property type="match status" value="1"/>
</dbReference>
<dbReference type="SUPFAM" id="SSF57756">
    <property type="entry name" value="Retrovirus zinc finger-like domains"/>
    <property type="match status" value="1"/>
</dbReference>
<dbReference type="eggNOG" id="KOG0017">
    <property type="taxonomic scope" value="Eukaryota"/>
</dbReference>
<dbReference type="InterPro" id="IPR043502">
    <property type="entry name" value="DNA/RNA_pol_sf"/>
</dbReference>
<keyword evidence="8" id="KW-1185">Reference proteome</keyword>
<dbReference type="InterPro" id="IPR001878">
    <property type="entry name" value="Znf_CCHC"/>
</dbReference>
<evidence type="ECO:0008006" key="9">
    <source>
        <dbReference type="Google" id="ProtNLM"/>
    </source>
</evidence>
<evidence type="ECO:0000256" key="2">
    <source>
        <dbReference type="PROSITE-ProRule" id="PRU00047"/>
    </source>
</evidence>
<protein>
    <recommendedName>
        <fullName evidence="9">CCHC-type domain-containing protein</fullName>
    </recommendedName>
</protein>
<dbReference type="SMART" id="SM00343">
    <property type="entry name" value="ZnF_C2HC"/>
    <property type="match status" value="1"/>
</dbReference>
<keyword evidence="2" id="KW-0479">Metal-binding</keyword>
<dbReference type="InterPro" id="IPR021109">
    <property type="entry name" value="Peptidase_aspartic_dom_sf"/>
</dbReference>
<sequence length="1101" mass="126981">MFEWYYLPGVPINKFNAAGDPIYAFSDETGHKFFDVCDCDYCLMSSSDEEEKPRRRKKKSSQSTPPTPDNEDVRTCYMFGSSSSQEPTFPTREFEEGNIRHSWKIRNPNVKNPDGTTKQIIAAEATLNWQSQNAMVQNHLLSQIDRNVSILDLSIKEINKRITMTQTQPLSFSHDPSIFGSSSFLPTRIKEQRPAKKKHPTVPKETPKISAPETTKTTSPEKSEAQFMVEHAKNLISTFLEQVAEQTKPPKQQRSAKSLMPLQESSDEEFLIPNFMMAEPTVEEEDMESDGGNISEDRREPQRPQTPPDWNPRSHTDSHSGFSFDNVPPSKWRDKIYEMHAWLTEQLLNPGDTLPTVIDKLISKFHGRLRQWWISLGDYRQLQIRQSQSVDTVIGHIHNKFLGTWDHYTIQAREEYMSMRCCSFKRKDLEKHYERMSKRFYALNGIDDVNLKQAYLNSLPEPLGNETSRILSLKNMTLSQASLGEIYQISLSALEKLCNHQKFFKQLQEQGKLLGRACDRPELSIKCKAKRFGCSTSYKQEKKSRKKWQKRYPKLSGGKKWKFFRRKKQRGYKKSDRCYICKKKGHYAKQCPNKKKRDILLGYLAQVEDIDDSDIESIFSLDDEPTDNTVLAMGIKHDDEFSEESETEEEEDADDQFMLFDLYTLDSCKVEDLLDTGAASSIIKPDILPSTHWDRCSVAFKAANGQIFHISLINKPIHIQLFPGYMVKSKVYGSDLPGKDFILGFDILHSLKIVSWHPKGLKHKNHLLPWTTISHFYPMELLNPIKEEITKTSCASSHSEFLTKCSSPLWKNPDFFISLPFKKNEDINPTKASHPGMNPNHYTLALEEVNLLQKEGLIKTTTSPWACEAFYVNKKAEQVRGKLRLVINYQPLNHFLADDKFPLPKREVLFQRLPQAQVFSKFDLKAGFWQLGIKPEDRPKTGFCIPDHHFQWKVMPFGLKVAPSLFQKAMTKIFEPILPNALVNIDDILLFSSDIDSHTRLLEKFHKIVQQYGIMLSEKKMAIGETEIDFLGMHISKGQYHLQPHIATQLNKFPDDKLSFKQVQQFLGVVNYMAEFIHGLAKYRSILSTQLKKDAPHGTKD</sequence>
<feature type="domain" description="Reverse transcriptase" evidence="6">
    <location>
        <begin position="853"/>
        <end position="1035"/>
    </location>
</feature>
<dbReference type="KEGG" id="eus:EUTSA_v10023188mg"/>
<feature type="non-terminal residue" evidence="7">
    <location>
        <position position="1101"/>
    </location>
</feature>
<dbReference type="SUPFAM" id="SSF50630">
    <property type="entry name" value="Acid proteases"/>
    <property type="match status" value="1"/>
</dbReference>
<dbReference type="PROSITE" id="PS50878">
    <property type="entry name" value="RT_POL"/>
    <property type="match status" value="1"/>
</dbReference>
<dbReference type="InterPro" id="IPR000477">
    <property type="entry name" value="RT_dom"/>
</dbReference>
<dbReference type="Gene3D" id="4.10.60.10">
    <property type="entry name" value="Zinc finger, CCHC-type"/>
    <property type="match status" value="1"/>
</dbReference>
<keyword evidence="2" id="KW-0863">Zinc-finger</keyword>
<dbReference type="AlphaFoldDB" id="V4LKM6"/>
<dbReference type="PROSITE" id="PS50158">
    <property type="entry name" value="ZF_CCHC"/>
    <property type="match status" value="1"/>
</dbReference>
<dbReference type="PROSITE" id="PS50175">
    <property type="entry name" value="ASP_PROT_RETROV"/>
    <property type="match status" value="1"/>
</dbReference>
<dbReference type="PANTHER" id="PTHR48435:SF1">
    <property type="entry name" value="POLYPROTEIN"/>
    <property type="match status" value="1"/>
</dbReference>
<dbReference type="SUPFAM" id="SSF56672">
    <property type="entry name" value="DNA/RNA polymerases"/>
    <property type="match status" value="1"/>
</dbReference>
<feature type="region of interest" description="Disordered" evidence="3">
    <location>
        <begin position="50"/>
        <end position="74"/>
    </location>
</feature>
<reference evidence="7 8" key="1">
    <citation type="journal article" date="2013" name="Front. Plant Sci.">
        <title>The Reference Genome of the Halophytic Plant Eutrema salsugineum.</title>
        <authorList>
            <person name="Yang R."/>
            <person name="Jarvis D.E."/>
            <person name="Chen H."/>
            <person name="Beilstein M.A."/>
            <person name="Grimwood J."/>
            <person name="Jenkins J."/>
            <person name="Shu S."/>
            <person name="Prochnik S."/>
            <person name="Xin M."/>
            <person name="Ma C."/>
            <person name="Schmutz J."/>
            <person name="Wing R.A."/>
            <person name="Mitchell-Olds T."/>
            <person name="Schumaker K.S."/>
            <person name="Wang X."/>
        </authorList>
    </citation>
    <scope>NUCLEOTIDE SEQUENCE [LARGE SCALE GENOMIC DNA]</scope>
</reference>